<comment type="catalytic activity">
    <reaction evidence="15">
        <text>L-seryl-[protein] + ATP = O-phospho-L-seryl-[protein] + ADP + H(+)</text>
        <dbReference type="Rhea" id="RHEA:17989"/>
        <dbReference type="Rhea" id="RHEA-COMP:9863"/>
        <dbReference type="Rhea" id="RHEA-COMP:11604"/>
        <dbReference type="ChEBI" id="CHEBI:15378"/>
        <dbReference type="ChEBI" id="CHEBI:29999"/>
        <dbReference type="ChEBI" id="CHEBI:30616"/>
        <dbReference type="ChEBI" id="CHEBI:83421"/>
        <dbReference type="ChEBI" id="CHEBI:456216"/>
        <dbReference type="EC" id="2.7.11.1"/>
    </reaction>
</comment>
<dbReference type="InterPro" id="IPR000719">
    <property type="entry name" value="Prot_kinase_dom"/>
</dbReference>
<dbReference type="GO" id="GO:0005509">
    <property type="term" value="F:calcium ion binding"/>
    <property type="evidence" value="ECO:0007669"/>
    <property type="project" value="InterPro"/>
</dbReference>
<evidence type="ECO:0000256" key="8">
    <source>
        <dbReference type="ARBA" id="ARBA00022741"/>
    </source>
</evidence>
<evidence type="ECO:0000256" key="12">
    <source>
        <dbReference type="ARBA" id="ARBA00023288"/>
    </source>
</evidence>
<dbReference type="GO" id="GO:0016020">
    <property type="term" value="C:membrane"/>
    <property type="evidence" value="ECO:0007669"/>
    <property type="project" value="UniProtKB-SubCell"/>
</dbReference>
<keyword evidence="21" id="KW-1185">Reference proteome</keyword>
<dbReference type="GO" id="GO:0004683">
    <property type="term" value="F:calcium/calmodulin-dependent protein kinase activity"/>
    <property type="evidence" value="ECO:0000318"/>
    <property type="project" value="GO_Central"/>
</dbReference>
<feature type="domain" description="EF-hand" evidence="18">
    <location>
        <begin position="423"/>
        <end position="452"/>
    </location>
</feature>
<dbReference type="CDD" id="cd05117">
    <property type="entry name" value="STKc_CAMK"/>
    <property type="match status" value="1"/>
</dbReference>
<dbReference type="Gene3D" id="1.10.510.10">
    <property type="entry name" value="Transferase(Phosphotransferase) domain 1"/>
    <property type="match status" value="1"/>
</dbReference>
<dbReference type="CDD" id="cd00051">
    <property type="entry name" value="EFh"/>
    <property type="match status" value="1"/>
</dbReference>
<dbReference type="AlphaFoldDB" id="I1I5R2"/>
<protein>
    <recommendedName>
        <fullName evidence="2">non-specific serine/threonine protein kinase</fullName>
        <ecNumber evidence="2">2.7.11.1</ecNumber>
    </recommendedName>
</protein>
<dbReference type="FunCoup" id="I1I5R2">
    <property type="interactions" value="1492"/>
</dbReference>
<dbReference type="OMA" id="NDTEDCY"/>
<dbReference type="Gramene" id="KQJ97604">
    <property type="protein sequence ID" value="KQJ97604"/>
    <property type="gene ID" value="BRADI_3g32187v3"/>
</dbReference>
<evidence type="ECO:0000313" key="21">
    <source>
        <dbReference type="Proteomes" id="UP000008810"/>
    </source>
</evidence>
<dbReference type="PROSITE" id="PS50011">
    <property type="entry name" value="PROTEIN_KINASE_DOM"/>
    <property type="match status" value="1"/>
</dbReference>
<evidence type="ECO:0000313" key="19">
    <source>
        <dbReference type="EMBL" id="KQJ97604.1"/>
    </source>
</evidence>
<keyword evidence="9" id="KW-0418">Kinase</keyword>
<dbReference type="Proteomes" id="UP000008810">
    <property type="component" value="Chromosome 3"/>
</dbReference>
<dbReference type="KEGG" id="bdi:100831748"/>
<evidence type="ECO:0000256" key="16">
    <source>
        <dbReference type="PROSITE-ProRule" id="PRU10141"/>
    </source>
</evidence>
<dbReference type="EC" id="2.7.11.1" evidence="2"/>
<dbReference type="Gene3D" id="3.30.200.20">
    <property type="entry name" value="Phosphorylase Kinase, domain 1"/>
    <property type="match status" value="1"/>
</dbReference>
<evidence type="ECO:0000256" key="15">
    <source>
        <dbReference type="ARBA" id="ARBA00048679"/>
    </source>
</evidence>
<dbReference type="InterPro" id="IPR011992">
    <property type="entry name" value="EF-hand-dom_pair"/>
</dbReference>
<feature type="domain" description="Protein kinase" evidence="17">
    <location>
        <begin position="66"/>
        <end position="324"/>
    </location>
</feature>
<dbReference type="GO" id="GO:0035556">
    <property type="term" value="P:intracellular signal transduction"/>
    <property type="evidence" value="ECO:0000318"/>
    <property type="project" value="GO_Central"/>
</dbReference>
<evidence type="ECO:0000256" key="3">
    <source>
        <dbReference type="ARBA" id="ARBA00022527"/>
    </source>
</evidence>
<dbReference type="OrthoDB" id="40902at2759"/>
<dbReference type="Pfam" id="PF13499">
    <property type="entry name" value="EF-hand_7"/>
    <property type="match status" value="1"/>
</dbReference>
<dbReference type="InterPro" id="IPR008271">
    <property type="entry name" value="Ser/Thr_kinase_AS"/>
</dbReference>
<dbReference type="InterPro" id="IPR017441">
    <property type="entry name" value="Protein_kinase_ATP_BS"/>
</dbReference>
<dbReference type="STRING" id="15368.I1I5R2"/>
<dbReference type="PANTHER" id="PTHR24349">
    <property type="entry name" value="SERINE/THREONINE-PROTEIN KINASE"/>
    <property type="match status" value="1"/>
</dbReference>
<keyword evidence="11 16" id="KW-0067">ATP-binding</keyword>
<dbReference type="PROSITE" id="PS50222">
    <property type="entry name" value="EF_HAND_2"/>
    <property type="match status" value="2"/>
</dbReference>
<dbReference type="PROSITE" id="PS00108">
    <property type="entry name" value="PROTEIN_KINASE_ST"/>
    <property type="match status" value="1"/>
</dbReference>
<sequence>MGNSCPNGTRGKKFIDYNRFENERLASRFDDVNDTEDCFAGLMQKVLSLRSTRVLERETPNIREHYTLGHKLGQGKFGTTYLCTEITTRCQYACKSILKAKFCHTEDIEDVRREIQIMHHLSGQKNIVAIKDEYEDKEAVHIVMELCAGGELFDRIHQKGHYSEHKAAKLTRVIAGAIAKCHSLGVMHRDLKPENFLLVDKDNDLSIKAIDFGLSVFFEPGQIFTDLVGSPFYVAPEVLGQHYGPEADVWAVGVILYILLSGDPPFLGDTQDKIFAKIREGRADLESKLWPTISDSAKDLVRKMLCPSPAERLKAHEVLEHPWICDIGVATEQAMDPSVLSRLNQFYSMNRLKKLALQVIAERLSEDELAGLRETFKAMDTENTGLVTLGGITDSMEAADNDATKTVNSEDFIAASVPLTKLEHDEHLMAAFTYFDKDGSGYITVDKLQKACVERNVEDKFLEETILEVDQNNDGKIDYAEFVVMMQSNNLGMEGSLNVAMRQTPRVY</sequence>
<evidence type="ECO:0000256" key="1">
    <source>
        <dbReference type="ARBA" id="ARBA00004635"/>
    </source>
</evidence>
<accession>I1I5R2</accession>
<feature type="binding site" evidence="16">
    <location>
        <position position="99"/>
    </location>
    <ligand>
        <name>ATP</name>
        <dbReference type="ChEBI" id="CHEBI:30616"/>
    </ligand>
</feature>
<dbReference type="eggNOG" id="KOG0032">
    <property type="taxonomic scope" value="Eukaryota"/>
</dbReference>
<evidence type="ECO:0000256" key="10">
    <source>
        <dbReference type="ARBA" id="ARBA00022837"/>
    </source>
</evidence>
<dbReference type="SUPFAM" id="SSF56112">
    <property type="entry name" value="Protein kinase-like (PK-like)"/>
    <property type="match status" value="1"/>
</dbReference>
<evidence type="ECO:0000256" key="2">
    <source>
        <dbReference type="ARBA" id="ARBA00012513"/>
    </source>
</evidence>
<comment type="catalytic activity">
    <reaction evidence="14">
        <text>L-threonyl-[protein] + ATP = O-phospho-L-threonyl-[protein] + ADP + H(+)</text>
        <dbReference type="Rhea" id="RHEA:46608"/>
        <dbReference type="Rhea" id="RHEA-COMP:11060"/>
        <dbReference type="Rhea" id="RHEA-COMP:11605"/>
        <dbReference type="ChEBI" id="CHEBI:15378"/>
        <dbReference type="ChEBI" id="CHEBI:30013"/>
        <dbReference type="ChEBI" id="CHEBI:30616"/>
        <dbReference type="ChEBI" id="CHEBI:61977"/>
        <dbReference type="ChEBI" id="CHEBI:456216"/>
        <dbReference type="EC" id="2.7.11.1"/>
    </reaction>
</comment>
<keyword evidence="5" id="KW-0519">Myristate</keyword>
<reference evidence="19" key="2">
    <citation type="submission" date="2017-06" db="EMBL/GenBank/DDBJ databases">
        <title>WGS assembly of Brachypodium distachyon.</title>
        <authorList>
            <consortium name="The International Brachypodium Initiative"/>
            <person name="Lucas S."/>
            <person name="Harmon-Smith M."/>
            <person name="Lail K."/>
            <person name="Tice H."/>
            <person name="Grimwood J."/>
            <person name="Bruce D."/>
            <person name="Barry K."/>
            <person name="Shu S."/>
            <person name="Lindquist E."/>
            <person name="Wang M."/>
            <person name="Pitluck S."/>
            <person name="Vogel J.P."/>
            <person name="Garvin D.F."/>
            <person name="Mockler T.C."/>
            <person name="Schmutz J."/>
            <person name="Rokhsar D."/>
            <person name="Bevan M.W."/>
        </authorList>
    </citation>
    <scope>NUCLEOTIDE SEQUENCE</scope>
    <source>
        <strain evidence="19">Bd21</strain>
    </source>
</reference>
<dbReference type="SUPFAM" id="SSF47473">
    <property type="entry name" value="EF-hand"/>
    <property type="match status" value="1"/>
</dbReference>
<evidence type="ECO:0000256" key="14">
    <source>
        <dbReference type="ARBA" id="ARBA00047899"/>
    </source>
</evidence>
<dbReference type="FunFam" id="3.30.200.20:FF:000004">
    <property type="entry name" value="Calcium-dependent protein kinase 1"/>
    <property type="match status" value="1"/>
</dbReference>
<dbReference type="Gene3D" id="1.10.238.10">
    <property type="entry name" value="EF-hand"/>
    <property type="match status" value="2"/>
</dbReference>
<dbReference type="SMART" id="SM00220">
    <property type="entry name" value="S_TKc"/>
    <property type="match status" value="1"/>
</dbReference>
<keyword evidence="3" id="KW-0723">Serine/threonine-protein kinase</keyword>
<evidence type="ECO:0000256" key="9">
    <source>
        <dbReference type="ARBA" id="ARBA00022777"/>
    </source>
</evidence>
<evidence type="ECO:0000256" key="6">
    <source>
        <dbReference type="ARBA" id="ARBA00022723"/>
    </source>
</evidence>
<keyword evidence="7" id="KW-0677">Repeat</keyword>
<dbReference type="Pfam" id="PF00069">
    <property type="entry name" value="Pkinase"/>
    <property type="match status" value="1"/>
</dbReference>
<comment type="similarity">
    <text evidence="13">Belongs to the protein kinase superfamily. Ser/Thr protein kinase family. CDPK subfamily.</text>
</comment>
<evidence type="ECO:0000259" key="18">
    <source>
        <dbReference type="PROSITE" id="PS50222"/>
    </source>
</evidence>
<dbReference type="GO" id="GO:0009931">
    <property type="term" value="F:calcium-dependent protein serine/threonine kinase activity"/>
    <property type="evidence" value="ECO:0000318"/>
    <property type="project" value="GO_Central"/>
</dbReference>
<keyword evidence="4" id="KW-0808">Transferase</keyword>
<dbReference type="InterPro" id="IPR002048">
    <property type="entry name" value="EF_hand_dom"/>
</dbReference>
<comment type="subcellular location">
    <subcellularLocation>
        <location evidence="1">Membrane</location>
        <topology evidence="1">Lipid-anchor</topology>
    </subcellularLocation>
</comment>
<dbReference type="SMART" id="SM00054">
    <property type="entry name" value="EFh"/>
    <property type="match status" value="3"/>
</dbReference>
<dbReference type="InterPro" id="IPR050205">
    <property type="entry name" value="CDPK_Ser/Thr_kinases"/>
</dbReference>
<evidence type="ECO:0000313" key="20">
    <source>
        <dbReference type="EnsemblPlants" id="KQJ97604"/>
    </source>
</evidence>
<keyword evidence="12" id="KW-0449">Lipoprotein</keyword>
<dbReference type="FunFam" id="1.10.510.10:FF:000178">
    <property type="entry name" value="Calcium-dependent protein kinase 5"/>
    <property type="match status" value="1"/>
</dbReference>
<dbReference type="HOGENOM" id="CLU_000288_37_4_1"/>
<evidence type="ECO:0000256" key="7">
    <source>
        <dbReference type="ARBA" id="ARBA00022737"/>
    </source>
</evidence>
<name>I1I5R2_BRADI</name>
<evidence type="ECO:0000256" key="5">
    <source>
        <dbReference type="ARBA" id="ARBA00022707"/>
    </source>
</evidence>
<keyword evidence="8 16" id="KW-0547">Nucleotide-binding</keyword>
<dbReference type="EMBL" id="CM000882">
    <property type="protein sequence ID" value="KQJ97604.1"/>
    <property type="molecule type" value="Genomic_DNA"/>
</dbReference>
<evidence type="ECO:0000256" key="13">
    <source>
        <dbReference type="ARBA" id="ARBA00024334"/>
    </source>
</evidence>
<keyword evidence="10" id="KW-0106">Calcium</keyword>
<dbReference type="GO" id="GO:0005524">
    <property type="term" value="F:ATP binding"/>
    <property type="evidence" value="ECO:0007669"/>
    <property type="project" value="UniProtKB-UniRule"/>
</dbReference>
<evidence type="ECO:0000259" key="17">
    <source>
        <dbReference type="PROSITE" id="PS50011"/>
    </source>
</evidence>
<dbReference type="GO" id="GO:0005516">
    <property type="term" value="F:calmodulin binding"/>
    <property type="evidence" value="ECO:0000318"/>
    <property type="project" value="GO_Central"/>
</dbReference>
<dbReference type="InterPro" id="IPR018247">
    <property type="entry name" value="EF_Hand_1_Ca_BS"/>
</dbReference>
<dbReference type="PROSITE" id="PS00107">
    <property type="entry name" value="PROTEIN_KINASE_ATP"/>
    <property type="match status" value="1"/>
</dbReference>
<dbReference type="GO" id="GO:0005634">
    <property type="term" value="C:nucleus"/>
    <property type="evidence" value="ECO:0000318"/>
    <property type="project" value="GO_Central"/>
</dbReference>
<feature type="domain" description="EF-hand" evidence="18">
    <location>
        <begin position="457"/>
        <end position="492"/>
    </location>
</feature>
<proteinExistence type="inferred from homology"/>
<gene>
    <name evidence="19" type="ORF">BRADI_3g32187v3</name>
</gene>
<dbReference type="PROSITE" id="PS00018">
    <property type="entry name" value="EF_HAND_1"/>
    <property type="match status" value="1"/>
</dbReference>
<organism evidence="19">
    <name type="scientific">Brachypodium distachyon</name>
    <name type="common">Purple false brome</name>
    <name type="synonym">Trachynia distachya</name>
    <dbReference type="NCBI Taxonomy" id="15368"/>
    <lineage>
        <taxon>Eukaryota</taxon>
        <taxon>Viridiplantae</taxon>
        <taxon>Streptophyta</taxon>
        <taxon>Embryophyta</taxon>
        <taxon>Tracheophyta</taxon>
        <taxon>Spermatophyta</taxon>
        <taxon>Magnoliopsida</taxon>
        <taxon>Liliopsida</taxon>
        <taxon>Poales</taxon>
        <taxon>Poaceae</taxon>
        <taxon>BOP clade</taxon>
        <taxon>Pooideae</taxon>
        <taxon>Stipodae</taxon>
        <taxon>Brachypodieae</taxon>
        <taxon>Brachypodium</taxon>
    </lineage>
</organism>
<dbReference type="GO" id="GO:0005737">
    <property type="term" value="C:cytoplasm"/>
    <property type="evidence" value="ECO:0000318"/>
    <property type="project" value="GO_Central"/>
</dbReference>
<reference evidence="19 20" key="1">
    <citation type="journal article" date="2010" name="Nature">
        <title>Genome sequencing and analysis of the model grass Brachypodium distachyon.</title>
        <authorList>
            <consortium name="International Brachypodium Initiative"/>
        </authorList>
    </citation>
    <scope>NUCLEOTIDE SEQUENCE [LARGE SCALE GENOMIC DNA]</scope>
    <source>
        <strain evidence="19 20">Bd21</strain>
    </source>
</reference>
<keyword evidence="6" id="KW-0479">Metal-binding</keyword>
<dbReference type="EnsemblPlants" id="KQJ97604">
    <property type="protein sequence ID" value="KQJ97604"/>
    <property type="gene ID" value="BRADI_3g32187v3"/>
</dbReference>
<reference evidence="20" key="3">
    <citation type="submission" date="2018-08" db="UniProtKB">
        <authorList>
            <consortium name="EnsemblPlants"/>
        </authorList>
    </citation>
    <scope>IDENTIFICATION</scope>
    <source>
        <strain evidence="20">cv. Bd21</strain>
    </source>
</reference>
<evidence type="ECO:0000256" key="4">
    <source>
        <dbReference type="ARBA" id="ARBA00022679"/>
    </source>
</evidence>
<dbReference type="FunFam" id="1.10.238.10:FF:000003">
    <property type="entry name" value="Calmodulin A"/>
    <property type="match status" value="1"/>
</dbReference>
<dbReference type="InterPro" id="IPR011009">
    <property type="entry name" value="Kinase-like_dom_sf"/>
</dbReference>
<evidence type="ECO:0000256" key="11">
    <source>
        <dbReference type="ARBA" id="ARBA00022840"/>
    </source>
</evidence>